<organism evidence="3 4">
    <name type="scientific">Linum tenue</name>
    <dbReference type="NCBI Taxonomy" id="586396"/>
    <lineage>
        <taxon>Eukaryota</taxon>
        <taxon>Viridiplantae</taxon>
        <taxon>Streptophyta</taxon>
        <taxon>Embryophyta</taxon>
        <taxon>Tracheophyta</taxon>
        <taxon>Spermatophyta</taxon>
        <taxon>Magnoliopsida</taxon>
        <taxon>eudicotyledons</taxon>
        <taxon>Gunneridae</taxon>
        <taxon>Pentapetalae</taxon>
        <taxon>rosids</taxon>
        <taxon>fabids</taxon>
        <taxon>Malpighiales</taxon>
        <taxon>Linaceae</taxon>
        <taxon>Linum</taxon>
    </lineage>
</organism>
<evidence type="ECO:0000313" key="3">
    <source>
        <dbReference type="EMBL" id="CAI0540144.1"/>
    </source>
</evidence>
<reference evidence="3" key="1">
    <citation type="submission" date="2022-08" db="EMBL/GenBank/DDBJ databases">
        <authorList>
            <person name="Gutierrez-Valencia J."/>
        </authorList>
    </citation>
    <scope>NUCLEOTIDE SEQUENCE</scope>
</reference>
<dbReference type="AlphaFoldDB" id="A0AAV0Q7A9"/>
<evidence type="ECO:0000256" key="2">
    <source>
        <dbReference type="ARBA" id="ARBA00023002"/>
    </source>
</evidence>
<name>A0AAV0Q7A9_9ROSI</name>
<proteinExistence type="inferred from homology"/>
<keyword evidence="4" id="KW-1185">Reference proteome</keyword>
<dbReference type="Pfam" id="PF00106">
    <property type="entry name" value="adh_short"/>
    <property type="match status" value="1"/>
</dbReference>
<dbReference type="PANTHER" id="PTHR43180">
    <property type="entry name" value="3-OXOACYL-(ACYL-CARRIER-PROTEIN) REDUCTASE (AFU_ORTHOLOGUE AFUA_6G11210)"/>
    <property type="match status" value="1"/>
</dbReference>
<dbReference type="PRINTS" id="PR00081">
    <property type="entry name" value="GDHRDH"/>
</dbReference>
<keyword evidence="2" id="KW-0560">Oxidoreductase</keyword>
<evidence type="ECO:0000313" key="4">
    <source>
        <dbReference type="Proteomes" id="UP001154282"/>
    </source>
</evidence>
<sequence>MLTGGASDIDAFAAKLFAQNGAKVIIADVQSDLHRRTDHFHLPPRPIGHLRQVQRRIQDRVEHWVTFEKRSKLDIMFSNAGIMGQLAGMQIATTDSQDLAKVLEVNVRGAFHCAKHAARVMIGGKKGVIIFTTSNITTMFGNAPHAYTTSKHVVVGLMKNLTVELGGYGVWVNSISPNGVPTPMAMNALGLDRRRFRSWVRSRRA</sequence>
<gene>
    <name evidence="3" type="ORF">LITE_LOCUS41559</name>
</gene>
<dbReference type="Proteomes" id="UP001154282">
    <property type="component" value="Unassembled WGS sequence"/>
</dbReference>
<dbReference type="PANTHER" id="PTHR43180:SF61">
    <property type="entry name" value="SECOISOLARICIRESINOL DEHYDROGENASE"/>
    <property type="match status" value="1"/>
</dbReference>
<dbReference type="GO" id="GO:0016491">
    <property type="term" value="F:oxidoreductase activity"/>
    <property type="evidence" value="ECO:0007669"/>
    <property type="project" value="UniProtKB-KW"/>
</dbReference>
<dbReference type="Gene3D" id="3.40.50.720">
    <property type="entry name" value="NAD(P)-binding Rossmann-like Domain"/>
    <property type="match status" value="1"/>
</dbReference>
<comment type="caution">
    <text evidence="3">The sequence shown here is derived from an EMBL/GenBank/DDBJ whole genome shotgun (WGS) entry which is preliminary data.</text>
</comment>
<dbReference type="EMBL" id="CAMGYJ010000009">
    <property type="protein sequence ID" value="CAI0540144.1"/>
    <property type="molecule type" value="Genomic_DNA"/>
</dbReference>
<accession>A0AAV0Q7A9</accession>
<dbReference type="InterPro" id="IPR036291">
    <property type="entry name" value="NAD(P)-bd_dom_sf"/>
</dbReference>
<comment type="similarity">
    <text evidence="1">Belongs to the short-chain dehydrogenases/reductases (SDR) family.</text>
</comment>
<evidence type="ECO:0000256" key="1">
    <source>
        <dbReference type="ARBA" id="ARBA00006484"/>
    </source>
</evidence>
<dbReference type="SUPFAM" id="SSF51735">
    <property type="entry name" value="NAD(P)-binding Rossmann-fold domains"/>
    <property type="match status" value="1"/>
</dbReference>
<protein>
    <submittedName>
        <fullName evidence="3">Uncharacterized protein</fullName>
    </submittedName>
</protein>
<dbReference type="InterPro" id="IPR002347">
    <property type="entry name" value="SDR_fam"/>
</dbReference>